<dbReference type="EMBL" id="CAXAMN010011669">
    <property type="protein sequence ID" value="CAK9035936.1"/>
    <property type="molecule type" value="Genomic_DNA"/>
</dbReference>
<dbReference type="Proteomes" id="UP001642484">
    <property type="component" value="Unassembled WGS sequence"/>
</dbReference>
<protein>
    <submittedName>
        <fullName evidence="1">Uncharacterized protein</fullName>
    </submittedName>
</protein>
<evidence type="ECO:0000313" key="1">
    <source>
        <dbReference type="EMBL" id="CAK9035936.1"/>
    </source>
</evidence>
<keyword evidence="2" id="KW-1185">Reference proteome</keyword>
<evidence type="ECO:0000313" key="2">
    <source>
        <dbReference type="Proteomes" id="UP001642484"/>
    </source>
</evidence>
<sequence>MPVSGGGMGYTGASGMYVPRKALDAGTAEGAAMEYYKSYDASWHQPWKYFDNVTVLNTSAEFMPCAATTMADNRTAYNYWRISGDDAGVVITGNTYSAYCPDGYTWVAPSCRRTPWPFRLDGVDTWTVDTPGFNESAGKAGFAWKVLLAQF</sequence>
<proteinExistence type="predicted"/>
<comment type="caution">
    <text evidence="1">The sequence shown here is derived from an EMBL/GenBank/DDBJ whole genome shotgun (WGS) entry which is preliminary data.</text>
</comment>
<accession>A0ABP0L9U9</accession>
<gene>
    <name evidence="1" type="ORF">CCMP2556_LOCUS20091</name>
</gene>
<organism evidence="1 2">
    <name type="scientific">Durusdinium trenchii</name>
    <dbReference type="NCBI Taxonomy" id="1381693"/>
    <lineage>
        <taxon>Eukaryota</taxon>
        <taxon>Sar</taxon>
        <taxon>Alveolata</taxon>
        <taxon>Dinophyceae</taxon>
        <taxon>Suessiales</taxon>
        <taxon>Symbiodiniaceae</taxon>
        <taxon>Durusdinium</taxon>
    </lineage>
</organism>
<reference evidence="1 2" key="1">
    <citation type="submission" date="2024-02" db="EMBL/GenBank/DDBJ databases">
        <authorList>
            <person name="Chen Y."/>
            <person name="Shah S."/>
            <person name="Dougan E. K."/>
            <person name="Thang M."/>
            <person name="Chan C."/>
        </authorList>
    </citation>
    <scope>NUCLEOTIDE SEQUENCE [LARGE SCALE GENOMIC DNA]</scope>
</reference>
<name>A0ABP0L9U9_9DINO</name>